<dbReference type="PANTHER" id="PTHR10000:SF8">
    <property type="entry name" value="HAD SUPERFAMILY HYDROLASE-LIKE, TYPE 3"/>
    <property type="match status" value="1"/>
</dbReference>
<sequence>MVNNNNLAEYETDITGEKLRESGTIEVLPAQPFKIMCAQTELDPTGFDTLRQRFSLICEITASNSRLLEITPKGVSKGTAAAHLAASLNLDASRCAAVGDGESDLSLLRWAGMALSVANAIPEVKALAKFTGPSAEEGGLADVFDWLIAEKTSRPPI</sequence>
<keyword evidence="1" id="KW-0378">Hydrolase</keyword>
<dbReference type="PANTHER" id="PTHR10000">
    <property type="entry name" value="PHOSPHOSERINE PHOSPHATASE"/>
    <property type="match status" value="1"/>
</dbReference>
<dbReference type="GO" id="GO:0016791">
    <property type="term" value="F:phosphatase activity"/>
    <property type="evidence" value="ECO:0007669"/>
    <property type="project" value="TreeGrafter"/>
</dbReference>
<dbReference type="InterPro" id="IPR006379">
    <property type="entry name" value="HAD-SF_hydro_IIB"/>
</dbReference>
<dbReference type="NCBIfam" id="TIGR01484">
    <property type="entry name" value="HAD-SF-IIB"/>
    <property type="match status" value="1"/>
</dbReference>
<dbReference type="GO" id="GO:0000287">
    <property type="term" value="F:magnesium ion binding"/>
    <property type="evidence" value="ECO:0007669"/>
    <property type="project" value="TreeGrafter"/>
</dbReference>
<accession>A0A4R2B9V9</accession>
<dbReference type="EMBL" id="SLVU01000023">
    <property type="protein sequence ID" value="TCN22832.1"/>
    <property type="molecule type" value="Genomic_DNA"/>
</dbReference>
<protein>
    <submittedName>
        <fullName evidence="1">HAD superfamily hydrolase (TIGR01484 family)</fullName>
    </submittedName>
</protein>
<gene>
    <name evidence="1" type="ORF">EV184_12377</name>
</gene>
<dbReference type="SUPFAM" id="SSF56784">
    <property type="entry name" value="HAD-like"/>
    <property type="match status" value="1"/>
</dbReference>
<comment type="caution">
    <text evidence="1">The sequence shown here is derived from an EMBL/GenBank/DDBJ whole genome shotgun (WGS) entry which is preliminary data.</text>
</comment>
<dbReference type="AlphaFoldDB" id="A0A4R2B9V9"/>
<proteinExistence type="predicted"/>
<dbReference type="Gene3D" id="3.30.1240.10">
    <property type="match status" value="1"/>
</dbReference>
<reference evidence="1 2" key="1">
    <citation type="submission" date="2019-03" db="EMBL/GenBank/DDBJ databases">
        <title>Genomic Encyclopedia of Type Strains, Phase IV (KMG-V): Genome sequencing to study the core and pangenomes of soil and plant-associated prokaryotes.</title>
        <authorList>
            <person name="Whitman W."/>
        </authorList>
    </citation>
    <scope>NUCLEOTIDE SEQUENCE [LARGE SCALE GENOMIC DNA]</scope>
    <source>
        <strain evidence="1 2">23C40</strain>
    </source>
</reference>
<organism evidence="1 2">
    <name type="scientific">Sinorhizobium americanum</name>
    <dbReference type="NCBI Taxonomy" id="194963"/>
    <lineage>
        <taxon>Bacteria</taxon>
        <taxon>Pseudomonadati</taxon>
        <taxon>Pseudomonadota</taxon>
        <taxon>Alphaproteobacteria</taxon>
        <taxon>Hyphomicrobiales</taxon>
        <taxon>Rhizobiaceae</taxon>
        <taxon>Sinorhizobium/Ensifer group</taxon>
        <taxon>Sinorhizobium</taxon>
    </lineage>
</organism>
<dbReference type="Gene3D" id="3.40.50.1000">
    <property type="entry name" value="HAD superfamily/HAD-like"/>
    <property type="match status" value="1"/>
</dbReference>
<dbReference type="GO" id="GO:0005829">
    <property type="term" value="C:cytosol"/>
    <property type="evidence" value="ECO:0007669"/>
    <property type="project" value="TreeGrafter"/>
</dbReference>
<evidence type="ECO:0000313" key="1">
    <source>
        <dbReference type="EMBL" id="TCN22832.1"/>
    </source>
</evidence>
<dbReference type="InterPro" id="IPR036412">
    <property type="entry name" value="HAD-like_sf"/>
</dbReference>
<dbReference type="InterPro" id="IPR023214">
    <property type="entry name" value="HAD_sf"/>
</dbReference>
<name>A0A4R2B9V9_9HYPH</name>
<evidence type="ECO:0000313" key="2">
    <source>
        <dbReference type="Proteomes" id="UP000295043"/>
    </source>
</evidence>
<dbReference type="Proteomes" id="UP000295043">
    <property type="component" value="Unassembled WGS sequence"/>
</dbReference>
<dbReference type="Pfam" id="PF08282">
    <property type="entry name" value="Hydrolase_3"/>
    <property type="match status" value="1"/>
</dbReference>